<dbReference type="KEGG" id="cdx:CDES_13665"/>
<proteinExistence type="predicted"/>
<organism evidence="1 2">
    <name type="scientific">Corynebacterium deserti GIMN1.010</name>
    <dbReference type="NCBI Taxonomy" id="931089"/>
    <lineage>
        <taxon>Bacteria</taxon>
        <taxon>Bacillati</taxon>
        <taxon>Actinomycetota</taxon>
        <taxon>Actinomycetes</taxon>
        <taxon>Mycobacteriales</taxon>
        <taxon>Corynebacteriaceae</taxon>
        <taxon>Corynebacterium</taxon>
    </lineage>
</organism>
<dbReference type="STRING" id="931089.CDES_13665"/>
<dbReference type="EMBL" id="CP009220">
    <property type="protein sequence ID" value="ALC07061.1"/>
    <property type="molecule type" value="Genomic_DNA"/>
</dbReference>
<evidence type="ECO:0000313" key="2">
    <source>
        <dbReference type="Proteomes" id="UP000068067"/>
    </source>
</evidence>
<evidence type="ECO:0000313" key="1">
    <source>
        <dbReference type="EMBL" id="ALC07061.1"/>
    </source>
</evidence>
<accession>A0A0M5IJ56</accession>
<dbReference type="Proteomes" id="UP000068067">
    <property type="component" value="Chromosome"/>
</dbReference>
<sequence length="91" mass="10388">MKAGFFVFVVAQSLLKSCQLFKWTFTFTVNFKHKFAYFLSLSIDGVTSILPIDNRGCLALAQSEREFDSAIRTVVKKFRKKASKSVSSFYN</sequence>
<protein>
    <submittedName>
        <fullName evidence="1">Uncharacterized protein</fullName>
    </submittedName>
</protein>
<gene>
    <name evidence="1" type="ORF">CDES_13665</name>
</gene>
<name>A0A0M5IJ56_9CORY</name>
<reference evidence="1 2" key="1">
    <citation type="submission" date="2014-08" db="EMBL/GenBank/DDBJ databases">
        <title>Complete genome sequence of Corynebacterium deserti GIMN1.010 (=DSM 45689), isolated from desert sand in western China.</title>
        <authorList>
            <person name="Ruckert C."/>
            <person name="Albersmeier A."/>
            <person name="Kalinowski J."/>
        </authorList>
    </citation>
    <scope>NUCLEOTIDE SEQUENCE [LARGE SCALE GENOMIC DNA]</scope>
    <source>
        <strain evidence="1 2">GIMN1.010</strain>
    </source>
</reference>
<dbReference type="PATRIC" id="fig|931089.4.peg.2763"/>
<keyword evidence="2" id="KW-1185">Reference proteome</keyword>
<dbReference type="AlphaFoldDB" id="A0A0M5IJ56"/>